<reference evidence="5 6" key="1">
    <citation type="submission" date="2018-05" db="EMBL/GenBank/DDBJ databases">
        <title>Genomic Encyclopedia of Type Strains, Phase IV (KMG-IV): sequencing the most valuable type-strain genomes for metagenomic binning, comparative biology and taxonomic classification.</title>
        <authorList>
            <person name="Goeker M."/>
        </authorList>
    </citation>
    <scope>NUCLEOTIDE SEQUENCE [LARGE SCALE GENOMIC DNA]</scope>
    <source>
        <strain evidence="5 6">DSM 103371</strain>
    </source>
</reference>
<evidence type="ECO:0000313" key="5">
    <source>
        <dbReference type="EMBL" id="PWK57361.1"/>
    </source>
</evidence>
<keyword evidence="6" id="KW-1185">Reference proteome</keyword>
<dbReference type="SUPFAM" id="SSF46785">
    <property type="entry name" value="Winged helix' DNA-binding domain"/>
    <property type="match status" value="1"/>
</dbReference>
<evidence type="ECO:0000256" key="3">
    <source>
        <dbReference type="ARBA" id="ARBA00023163"/>
    </source>
</evidence>
<evidence type="ECO:0000313" key="6">
    <source>
        <dbReference type="Proteomes" id="UP000245390"/>
    </source>
</evidence>
<accession>A0A316G8Q5</accession>
<dbReference type="PANTHER" id="PTHR43537">
    <property type="entry name" value="TRANSCRIPTIONAL REGULATOR, GNTR FAMILY"/>
    <property type="match status" value="1"/>
</dbReference>
<evidence type="ECO:0000256" key="1">
    <source>
        <dbReference type="ARBA" id="ARBA00023015"/>
    </source>
</evidence>
<protein>
    <submittedName>
        <fullName evidence="5">GntR family transcriptional regulator</fullName>
    </submittedName>
</protein>
<feature type="domain" description="HTH gntR-type" evidence="4">
    <location>
        <begin position="43"/>
        <end position="113"/>
    </location>
</feature>
<organism evidence="5 6">
    <name type="scientific">Silicimonas algicola</name>
    <dbReference type="NCBI Taxonomy" id="1826607"/>
    <lineage>
        <taxon>Bacteria</taxon>
        <taxon>Pseudomonadati</taxon>
        <taxon>Pseudomonadota</taxon>
        <taxon>Alphaproteobacteria</taxon>
        <taxon>Rhodobacterales</taxon>
        <taxon>Paracoccaceae</taxon>
    </lineage>
</organism>
<dbReference type="SMART" id="SM00895">
    <property type="entry name" value="FCD"/>
    <property type="match status" value="1"/>
</dbReference>
<dbReference type="InterPro" id="IPR000524">
    <property type="entry name" value="Tscrpt_reg_HTH_GntR"/>
</dbReference>
<gene>
    <name evidence="5" type="ORF">C8D95_1023</name>
</gene>
<evidence type="ECO:0000256" key="2">
    <source>
        <dbReference type="ARBA" id="ARBA00023125"/>
    </source>
</evidence>
<dbReference type="PRINTS" id="PR00033">
    <property type="entry name" value="HTHASNC"/>
</dbReference>
<dbReference type="PRINTS" id="PR00035">
    <property type="entry name" value="HTHGNTR"/>
</dbReference>
<dbReference type="CDD" id="cd07377">
    <property type="entry name" value="WHTH_GntR"/>
    <property type="match status" value="1"/>
</dbReference>
<keyword evidence="3" id="KW-0804">Transcription</keyword>
<dbReference type="GO" id="GO:0043565">
    <property type="term" value="F:sequence-specific DNA binding"/>
    <property type="evidence" value="ECO:0007669"/>
    <property type="project" value="InterPro"/>
</dbReference>
<dbReference type="InterPro" id="IPR036388">
    <property type="entry name" value="WH-like_DNA-bd_sf"/>
</dbReference>
<dbReference type="SUPFAM" id="SSF48008">
    <property type="entry name" value="GntR ligand-binding domain-like"/>
    <property type="match status" value="1"/>
</dbReference>
<dbReference type="AlphaFoldDB" id="A0A316G8Q5"/>
<keyword evidence="2" id="KW-0238">DNA-binding</keyword>
<name>A0A316G8Q5_9RHOB</name>
<dbReference type="EMBL" id="QGGV01000002">
    <property type="protein sequence ID" value="PWK57361.1"/>
    <property type="molecule type" value="Genomic_DNA"/>
</dbReference>
<dbReference type="Proteomes" id="UP000245390">
    <property type="component" value="Unassembled WGS sequence"/>
</dbReference>
<dbReference type="Pfam" id="PF00392">
    <property type="entry name" value="GntR"/>
    <property type="match status" value="1"/>
</dbReference>
<dbReference type="InterPro" id="IPR000485">
    <property type="entry name" value="AsnC-type_HTH_dom"/>
</dbReference>
<keyword evidence="1" id="KW-0805">Transcription regulation</keyword>
<comment type="caution">
    <text evidence="5">The sequence shown here is derived from an EMBL/GenBank/DDBJ whole genome shotgun (WGS) entry which is preliminary data.</text>
</comment>
<dbReference type="InterPro" id="IPR036390">
    <property type="entry name" value="WH_DNA-bd_sf"/>
</dbReference>
<proteinExistence type="predicted"/>
<dbReference type="InterPro" id="IPR011711">
    <property type="entry name" value="GntR_C"/>
</dbReference>
<dbReference type="Gene3D" id="1.10.10.10">
    <property type="entry name" value="Winged helix-like DNA-binding domain superfamily/Winged helix DNA-binding domain"/>
    <property type="match status" value="1"/>
</dbReference>
<dbReference type="SMART" id="SM00345">
    <property type="entry name" value="HTH_GNTR"/>
    <property type="match status" value="1"/>
</dbReference>
<dbReference type="PANTHER" id="PTHR43537:SF49">
    <property type="entry name" value="TRANSCRIPTIONAL REGULATORY PROTEIN"/>
    <property type="match status" value="1"/>
</dbReference>
<sequence>MERQKWIAGPISLCMVYHMPQGIRDTTLGEVTVVRLSPIPSNFTLKDHVYDMLKGAITEMDIYRQGADLRLDERSLAEQLGISRTPLREAIARLERDGLVLVVPRKGVYVQQKSLTEILEMIVAWAALESMAARLATERASDGEIASLRKIAAKYNDGTLDTRISEYSDDNIRFHQRILEISKCALLKELADGLFLHMHAVRLRAMSEGDRVRRSVVDHAEIIEAIESRDPDEAERRVREHTMRLHEHVRRTWTKLELNRIAAAEAAS</sequence>
<dbReference type="Gene3D" id="1.20.120.530">
    <property type="entry name" value="GntR ligand-binding domain-like"/>
    <property type="match status" value="1"/>
</dbReference>
<dbReference type="GO" id="GO:0003700">
    <property type="term" value="F:DNA-binding transcription factor activity"/>
    <property type="evidence" value="ECO:0007669"/>
    <property type="project" value="InterPro"/>
</dbReference>
<dbReference type="InterPro" id="IPR008920">
    <property type="entry name" value="TF_FadR/GntR_C"/>
</dbReference>
<dbReference type="Pfam" id="PF07729">
    <property type="entry name" value="FCD"/>
    <property type="match status" value="1"/>
</dbReference>
<dbReference type="PROSITE" id="PS50949">
    <property type="entry name" value="HTH_GNTR"/>
    <property type="match status" value="1"/>
</dbReference>
<evidence type="ECO:0000259" key="4">
    <source>
        <dbReference type="PROSITE" id="PS50949"/>
    </source>
</evidence>